<comment type="caution">
    <text evidence="1">The sequence shown here is derived from an EMBL/GenBank/DDBJ whole genome shotgun (WGS) entry which is preliminary data.</text>
</comment>
<evidence type="ECO:0000313" key="1">
    <source>
        <dbReference type="EMBL" id="MCZ9290462.1"/>
    </source>
</evidence>
<organism evidence="1 2">
    <name type="scientific">Corynebacterium evansiae</name>
    <dbReference type="NCBI Taxonomy" id="2913499"/>
    <lineage>
        <taxon>Bacteria</taxon>
        <taxon>Bacillati</taxon>
        <taxon>Actinomycetota</taxon>
        <taxon>Actinomycetes</taxon>
        <taxon>Mycobacteriales</taxon>
        <taxon>Corynebacteriaceae</taxon>
        <taxon>Corynebacterium</taxon>
    </lineage>
</organism>
<dbReference type="Proteomes" id="UP001146469">
    <property type="component" value="Unassembled WGS sequence"/>
</dbReference>
<reference evidence="1" key="1">
    <citation type="submission" date="2022-02" db="EMBL/GenBank/DDBJ databases">
        <title>Corynebacterium sp. from urogenital microbiome.</title>
        <authorList>
            <person name="Cappelli E.A."/>
            <person name="Ribeiro T.G."/>
            <person name="Peixe L."/>
        </authorList>
    </citation>
    <scope>NUCLEOTIDE SEQUENCE</scope>
    <source>
        <strain evidence="1">C8Ua_174</strain>
    </source>
</reference>
<dbReference type="AlphaFoldDB" id="A0A9X3LM22"/>
<dbReference type="EMBL" id="JAKMUT010000011">
    <property type="protein sequence ID" value="MCZ9290462.1"/>
    <property type="molecule type" value="Genomic_DNA"/>
</dbReference>
<accession>A0A9X3LM22</accession>
<gene>
    <name evidence="1" type="ORF">L8V00_09655</name>
</gene>
<keyword evidence="1" id="KW-0067">ATP-binding</keyword>
<feature type="non-terminal residue" evidence="1">
    <location>
        <position position="1"/>
    </location>
</feature>
<dbReference type="GO" id="GO:0005524">
    <property type="term" value="F:ATP binding"/>
    <property type="evidence" value="ECO:0007669"/>
    <property type="project" value="UniProtKB-KW"/>
</dbReference>
<name>A0A9X3LM22_9CORY</name>
<keyword evidence="2" id="KW-1185">Reference proteome</keyword>
<protein>
    <submittedName>
        <fullName evidence="1">ABC transporter ATP-binding protein</fullName>
    </submittedName>
</protein>
<proteinExistence type="predicted"/>
<sequence length="106" mass="11706">EADNFAQRIVLMHEGEIVADGTTDELRNISANRVVSAEFPGGFPELSSLRGVIKSEVNGRRLRITTNDSDALARYLLTETDARDLDITSHSLEDTFLALTNENQEA</sequence>
<evidence type="ECO:0000313" key="2">
    <source>
        <dbReference type="Proteomes" id="UP001146469"/>
    </source>
</evidence>
<keyword evidence="1" id="KW-0547">Nucleotide-binding</keyword>